<name>A0A6P1SWP7_9RHOB</name>
<feature type="signal peptide" evidence="2">
    <location>
        <begin position="1"/>
        <end position="20"/>
    </location>
</feature>
<dbReference type="PANTHER" id="PTHR33619">
    <property type="entry name" value="POLYSACCHARIDE EXPORT PROTEIN GFCE-RELATED"/>
    <property type="match status" value="1"/>
</dbReference>
<evidence type="ECO:0000259" key="3">
    <source>
        <dbReference type="Pfam" id="PF02563"/>
    </source>
</evidence>
<dbReference type="InterPro" id="IPR049712">
    <property type="entry name" value="Poly_export"/>
</dbReference>
<sequence>MSVLRAVCTILILIAGAASAVAQTYRIEPGDILEISVLEDQTLSRRALVAPDGRVTLPLAGSVRAAGLTVEQVQRSLAAALSSNFAQPPSVFVALAQQAPEGTPLPEPEAPTIFVYVLGEVAEPGQAEIPKNATLLQALSVAGGPTPFAATRRIQLRRAIPGSGGDAVTVIDYKSILRGASLQGLAPLREGDVILVPERGLFE</sequence>
<dbReference type="EMBL" id="CP046620">
    <property type="protein sequence ID" value="QHQ34080.1"/>
    <property type="molecule type" value="Genomic_DNA"/>
</dbReference>
<evidence type="ECO:0000256" key="1">
    <source>
        <dbReference type="ARBA" id="ARBA00022729"/>
    </source>
</evidence>
<dbReference type="Pfam" id="PF10531">
    <property type="entry name" value="SLBB"/>
    <property type="match status" value="1"/>
</dbReference>
<dbReference type="PANTHER" id="PTHR33619:SF3">
    <property type="entry name" value="POLYSACCHARIDE EXPORT PROTEIN GFCE-RELATED"/>
    <property type="match status" value="1"/>
</dbReference>
<evidence type="ECO:0000313" key="6">
    <source>
        <dbReference type="Proteomes" id="UP000464495"/>
    </source>
</evidence>
<dbReference type="KEGG" id="amaq:GO499_02215"/>
<protein>
    <submittedName>
        <fullName evidence="5">Polysaccharide export protein</fullName>
    </submittedName>
</protein>
<dbReference type="Proteomes" id="UP000464495">
    <property type="component" value="Chromosome"/>
</dbReference>
<evidence type="ECO:0000313" key="5">
    <source>
        <dbReference type="EMBL" id="QHQ34080.1"/>
    </source>
</evidence>
<evidence type="ECO:0000259" key="4">
    <source>
        <dbReference type="Pfam" id="PF10531"/>
    </source>
</evidence>
<dbReference type="AlphaFoldDB" id="A0A6P1SWP7"/>
<dbReference type="Pfam" id="PF02563">
    <property type="entry name" value="Poly_export"/>
    <property type="match status" value="1"/>
</dbReference>
<accession>A0A6P1SWP7</accession>
<reference evidence="5 6" key="1">
    <citation type="submission" date="2019-12" db="EMBL/GenBank/DDBJ databases">
        <title>Complete genome sequence of Algicella marina strain 9Alg 56(T) isolated from the red alga Tichocarpus crinitus.</title>
        <authorList>
            <person name="Kim S.-G."/>
            <person name="Nedashkovskaya O.I."/>
        </authorList>
    </citation>
    <scope>NUCLEOTIDE SEQUENCE [LARGE SCALE GENOMIC DNA]</scope>
    <source>
        <strain evidence="5 6">9Alg 56</strain>
    </source>
</reference>
<feature type="chain" id="PRO_5026930299" evidence="2">
    <location>
        <begin position="21"/>
        <end position="203"/>
    </location>
</feature>
<dbReference type="InterPro" id="IPR019554">
    <property type="entry name" value="Soluble_ligand-bd"/>
</dbReference>
<gene>
    <name evidence="5" type="ORF">GO499_02215</name>
</gene>
<evidence type="ECO:0000256" key="2">
    <source>
        <dbReference type="SAM" id="SignalP"/>
    </source>
</evidence>
<dbReference type="Gene3D" id="3.10.560.10">
    <property type="entry name" value="Outer membrane lipoprotein wza domain like"/>
    <property type="match status" value="1"/>
</dbReference>
<keyword evidence="1 2" id="KW-0732">Signal</keyword>
<keyword evidence="6" id="KW-1185">Reference proteome</keyword>
<dbReference type="Gene3D" id="3.30.1950.10">
    <property type="entry name" value="wza like domain"/>
    <property type="match status" value="1"/>
</dbReference>
<feature type="domain" description="Polysaccharide export protein N-terminal" evidence="3">
    <location>
        <begin position="20"/>
        <end position="95"/>
    </location>
</feature>
<dbReference type="InterPro" id="IPR003715">
    <property type="entry name" value="Poly_export_N"/>
</dbReference>
<organism evidence="5 6">
    <name type="scientific">Algicella marina</name>
    <dbReference type="NCBI Taxonomy" id="2683284"/>
    <lineage>
        <taxon>Bacteria</taxon>
        <taxon>Pseudomonadati</taxon>
        <taxon>Pseudomonadota</taxon>
        <taxon>Alphaproteobacteria</taxon>
        <taxon>Rhodobacterales</taxon>
        <taxon>Paracoccaceae</taxon>
        <taxon>Algicella</taxon>
    </lineage>
</organism>
<dbReference type="RefSeq" id="WP_161860651.1">
    <property type="nucleotide sequence ID" value="NZ_CP046620.1"/>
</dbReference>
<feature type="domain" description="Soluble ligand binding" evidence="4">
    <location>
        <begin position="115"/>
        <end position="167"/>
    </location>
</feature>
<dbReference type="GO" id="GO:0015159">
    <property type="term" value="F:polysaccharide transmembrane transporter activity"/>
    <property type="evidence" value="ECO:0007669"/>
    <property type="project" value="InterPro"/>
</dbReference>
<proteinExistence type="predicted"/>